<feature type="compositionally biased region" description="Basic and acidic residues" evidence="11">
    <location>
        <begin position="699"/>
        <end position="708"/>
    </location>
</feature>
<keyword evidence="7 10" id="KW-0378">Hydrolase</keyword>
<keyword evidence="14" id="KW-1185">Reference proteome</keyword>
<keyword evidence="4 10" id="KW-0540">Nuclease</keyword>
<keyword evidence="5" id="KW-0677">Repeat</keyword>
<evidence type="ECO:0000256" key="7">
    <source>
        <dbReference type="ARBA" id="ARBA00022801"/>
    </source>
</evidence>
<accession>A0A0D6ENW3</accession>
<evidence type="ECO:0000256" key="9">
    <source>
        <dbReference type="ARBA" id="ARBA00023054"/>
    </source>
</evidence>
<keyword evidence="3 10" id="KW-0963">Cytoplasm</keyword>
<protein>
    <submittedName>
        <fullName evidence="13">SPOSA6832_03364-mRNA-1:cds</fullName>
    </submittedName>
</protein>
<dbReference type="AlphaFoldDB" id="A0A0D6ENW3"/>
<keyword evidence="6 10" id="KW-0255">Endonuclease</keyword>
<reference evidence="14" key="1">
    <citation type="submission" date="2015-02" db="EMBL/GenBank/DDBJ databases">
        <authorList>
            <person name="Gon?alves P."/>
        </authorList>
    </citation>
    <scope>NUCLEOTIDE SEQUENCE [LARGE SCALE GENOMIC DNA]</scope>
</reference>
<dbReference type="PANTHER" id="PTHR16036">
    <property type="entry name" value="ANKYRIN REPEAT AND ZINC FINGER DOMAIN-CONTAINING PROTEIN 1"/>
    <property type="match status" value="1"/>
</dbReference>
<sequence length="722" mass="79465">MAYKLPPLYAFSLPPDLLAAFQPRQLAIPEHHPLHPSNRPSPSEPAPSSPDAAVQSTVRTPNGAYTCALTGASFPDLPALREHYKTDWYKYNVKLRLQGKPTGVSEEQFNALVESAFASLSSVPLARADIIPSLLAADLSASISGSDSSEADSDTASDASSSGAISRLLRKQTLASPSAPTEDADSFDPLSIPRSALLWFEAPSAAPETQYGIYRAALPEAGGGKKRIDGPEVLDELRGLQLPEVGAKDIEAKERKWTLLMFGGGHFAGMVVSLAPKLVSRGKGKEKEKELVILEKKTFHRYTTRRKQGGSQGANDNANGKAKSAGAQIRRHNEAALTDEVRALLDSWREEVDSSELVFLRCSKNNYKTFFGYDDAVLTRGDPRIRGYTFPTRRPTINELVRSFTELTRVKVSHLSASALAELDASYLASITPAPAPTAPAASSTPKPASATPKPKLTKLEELERDRWARLLDMVRKGKVDALSAFLDKYGPELEQGTEGEEGRPWGSLPGWMDEARSLPTLLHVASAADQPDLVRWLLEVKRADPTLHLSPSASSTTDDDAADSTPPRTALTPYELARSRPTRNVFRFLTHQHPDWWDWTGTGIGGARVPSGLDEVKEREKEAREEAKREKLREKQRERENKEREEREAVEAEKKRKEDDERRAKAERASAAGRAGPQRLGGGPPRVVQERQLQGLTEEQRNRIAREERARAAEARLKRLG</sequence>
<name>A0A0D6ENW3_SPOSA</name>
<dbReference type="GO" id="GO:0005737">
    <property type="term" value="C:cytoplasm"/>
    <property type="evidence" value="ECO:0007669"/>
    <property type="project" value="UniProtKB-SubCell"/>
</dbReference>
<dbReference type="GO" id="GO:0016787">
    <property type="term" value="F:hydrolase activity"/>
    <property type="evidence" value="ECO:0007669"/>
    <property type="project" value="UniProtKB-KW"/>
</dbReference>
<evidence type="ECO:0000256" key="1">
    <source>
        <dbReference type="ARBA" id="ARBA00004496"/>
    </source>
</evidence>
<evidence type="ECO:0000259" key="12">
    <source>
        <dbReference type="PROSITE" id="PS52044"/>
    </source>
</evidence>
<feature type="active site" evidence="10">
    <location>
        <position position="312"/>
    </location>
</feature>
<comment type="domain">
    <text evidence="10">The VLRF1 domain mediates binding to the 60S ribosomal subunit.</text>
</comment>
<keyword evidence="8" id="KW-0040">ANK repeat</keyword>
<feature type="region of interest" description="Disordered" evidence="11">
    <location>
        <begin position="598"/>
        <end position="708"/>
    </location>
</feature>
<evidence type="ECO:0000256" key="2">
    <source>
        <dbReference type="ARBA" id="ARBA00009262"/>
    </source>
</evidence>
<dbReference type="InterPro" id="IPR047139">
    <property type="entry name" value="ANKZ1/VMS1"/>
</dbReference>
<feature type="region of interest" description="Disordered" evidence="11">
    <location>
        <begin position="30"/>
        <end position="57"/>
    </location>
</feature>
<dbReference type="OrthoDB" id="429841at2759"/>
<dbReference type="PROSITE" id="PS52044">
    <property type="entry name" value="VLRF1"/>
    <property type="match status" value="1"/>
</dbReference>
<feature type="compositionally biased region" description="Basic and acidic residues" evidence="11">
    <location>
        <begin position="615"/>
        <end position="669"/>
    </location>
</feature>
<dbReference type="EMBL" id="CENE01000016">
    <property type="protein sequence ID" value="CEQ41629.1"/>
    <property type="molecule type" value="Genomic_DNA"/>
</dbReference>
<dbReference type="Proteomes" id="UP000243876">
    <property type="component" value="Unassembled WGS sequence"/>
</dbReference>
<evidence type="ECO:0000256" key="5">
    <source>
        <dbReference type="ARBA" id="ARBA00022737"/>
    </source>
</evidence>
<organism evidence="13 14">
    <name type="scientific">Sporidiobolus salmonicolor</name>
    <name type="common">Yeast-like fungus</name>
    <name type="synonym">Sporobolomyces salmonicolor</name>
    <dbReference type="NCBI Taxonomy" id="5005"/>
    <lineage>
        <taxon>Eukaryota</taxon>
        <taxon>Fungi</taxon>
        <taxon>Dikarya</taxon>
        <taxon>Basidiomycota</taxon>
        <taxon>Pucciniomycotina</taxon>
        <taxon>Microbotryomycetes</taxon>
        <taxon>Sporidiobolales</taxon>
        <taxon>Sporidiobolaceae</taxon>
        <taxon>Sporobolomyces</taxon>
    </lineage>
</organism>
<comment type="similarity">
    <text evidence="2 10">Belongs to the ANKZF1/VMS1 family.</text>
</comment>
<dbReference type="GO" id="GO:0004519">
    <property type="term" value="F:endonuclease activity"/>
    <property type="evidence" value="ECO:0007669"/>
    <property type="project" value="UniProtKB-KW"/>
</dbReference>
<evidence type="ECO:0000313" key="13">
    <source>
        <dbReference type="EMBL" id="CEQ41629.1"/>
    </source>
</evidence>
<evidence type="ECO:0000256" key="11">
    <source>
        <dbReference type="SAM" id="MobiDB-lite"/>
    </source>
</evidence>
<feature type="domain" description="VLRF1" evidence="12">
    <location>
        <begin position="253"/>
        <end position="410"/>
    </location>
</feature>
<comment type="subcellular location">
    <subcellularLocation>
        <location evidence="1">Cytoplasm</location>
    </subcellularLocation>
</comment>
<evidence type="ECO:0000256" key="3">
    <source>
        <dbReference type="ARBA" id="ARBA00022490"/>
    </source>
</evidence>
<dbReference type="PANTHER" id="PTHR16036:SF2">
    <property type="entry name" value="TRNA ENDONUCLEASE ANKZF1"/>
    <property type="match status" value="1"/>
</dbReference>
<feature type="compositionally biased region" description="Low complexity" evidence="11">
    <location>
        <begin position="435"/>
        <end position="455"/>
    </location>
</feature>
<keyword evidence="9" id="KW-0175">Coiled coil</keyword>
<feature type="region of interest" description="Disordered" evidence="11">
    <location>
        <begin position="303"/>
        <end position="330"/>
    </location>
</feature>
<dbReference type="Pfam" id="PF18826">
    <property type="entry name" value="bVLRF1"/>
    <property type="match status" value="1"/>
</dbReference>
<evidence type="ECO:0000313" key="14">
    <source>
        <dbReference type="Proteomes" id="UP000243876"/>
    </source>
</evidence>
<dbReference type="GO" id="GO:0036503">
    <property type="term" value="P:ERAD pathway"/>
    <property type="evidence" value="ECO:0007669"/>
    <property type="project" value="TreeGrafter"/>
</dbReference>
<feature type="region of interest" description="Disordered" evidence="11">
    <location>
        <begin position="548"/>
        <end position="577"/>
    </location>
</feature>
<proteinExistence type="inferred from homology"/>
<evidence type="ECO:0000256" key="6">
    <source>
        <dbReference type="ARBA" id="ARBA00022759"/>
    </source>
</evidence>
<evidence type="ECO:0000256" key="4">
    <source>
        <dbReference type="ARBA" id="ARBA00022722"/>
    </source>
</evidence>
<evidence type="ECO:0000256" key="10">
    <source>
        <dbReference type="PROSITE-ProRule" id="PRU01389"/>
    </source>
</evidence>
<dbReference type="InterPro" id="IPR041175">
    <property type="entry name" value="VLRF1/Vms1"/>
</dbReference>
<gene>
    <name evidence="13" type="primary">SPOSA6832_03364</name>
</gene>
<feature type="region of interest" description="Disordered" evidence="11">
    <location>
        <begin position="435"/>
        <end position="459"/>
    </location>
</feature>
<evidence type="ECO:0000256" key="8">
    <source>
        <dbReference type="ARBA" id="ARBA00023043"/>
    </source>
</evidence>